<dbReference type="AlphaFoldDB" id="A0A2I0X3W6"/>
<dbReference type="STRING" id="906689.A0A2I0X3W6"/>
<reference evidence="2 3" key="1">
    <citation type="journal article" date="2016" name="Sci. Rep.">
        <title>The Dendrobium catenatum Lindl. genome sequence provides insights into polysaccharide synthase, floral development and adaptive evolution.</title>
        <authorList>
            <person name="Zhang G.Q."/>
            <person name="Xu Q."/>
            <person name="Bian C."/>
            <person name="Tsai W.C."/>
            <person name="Yeh C.M."/>
            <person name="Liu K.W."/>
            <person name="Yoshida K."/>
            <person name="Zhang L.S."/>
            <person name="Chang S.B."/>
            <person name="Chen F."/>
            <person name="Shi Y."/>
            <person name="Su Y.Y."/>
            <person name="Zhang Y.Q."/>
            <person name="Chen L.J."/>
            <person name="Yin Y."/>
            <person name="Lin M."/>
            <person name="Huang H."/>
            <person name="Deng H."/>
            <person name="Wang Z.W."/>
            <person name="Zhu S.L."/>
            <person name="Zhao X."/>
            <person name="Deng C."/>
            <person name="Niu S.C."/>
            <person name="Huang J."/>
            <person name="Wang M."/>
            <person name="Liu G.H."/>
            <person name="Yang H.J."/>
            <person name="Xiao X.J."/>
            <person name="Hsiao Y.Y."/>
            <person name="Wu W.L."/>
            <person name="Chen Y.Y."/>
            <person name="Mitsuda N."/>
            <person name="Ohme-Takagi M."/>
            <person name="Luo Y.B."/>
            <person name="Van de Peer Y."/>
            <person name="Liu Z.J."/>
        </authorList>
    </citation>
    <scope>NUCLEOTIDE SEQUENCE [LARGE SCALE GENOMIC DNA]</scope>
    <source>
        <tissue evidence="2">The whole plant</tissue>
    </source>
</reference>
<dbReference type="InterPro" id="IPR039537">
    <property type="entry name" value="Retrotran_Ty1/copia-like"/>
</dbReference>
<keyword evidence="3" id="KW-1185">Reference proteome</keyword>
<dbReference type="PANTHER" id="PTHR42648">
    <property type="entry name" value="TRANSPOSASE, PUTATIVE-RELATED"/>
    <property type="match status" value="1"/>
</dbReference>
<evidence type="ECO:0000313" key="2">
    <source>
        <dbReference type="EMBL" id="PKU82600.1"/>
    </source>
</evidence>
<accession>A0A2I0X3W6</accession>
<feature type="domain" description="Retroviral polymerase SH3-like" evidence="1">
    <location>
        <begin position="55"/>
        <end position="95"/>
    </location>
</feature>
<organism evidence="2 3">
    <name type="scientific">Dendrobium catenatum</name>
    <dbReference type="NCBI Taxonomy" id="906689"/>
    <lineage>
        <taxon>Eukaryota</taxon>
        <taxon>Viridiplantae</taxon>
        <taxon>Streptophyta</taxon>
        <taxon>Embryophyta</taxon>
        <taxon>Tracheophyta</taxon>
        <taxon>Spermatophyta</taxon>
        <taxon>Magnoliopsida</taxon>
        <taxon>Liliopsida</taxon>
        <taxon>Asparagales</taxon>
        <taxon>Orchidaceae</taxon>
        <taxon>Epidendroideae</taxon>
        <taxon>Malaxideae</taxon>
        <taxon>Dendrobiinae</taxon>
        <taxon>Dendrobium</taxon>
    </lineage>
</organism>
<evidence type="ECO:0000259" key="1">
    <source>
        <dbReference type="Pfam" id="PF25597"/>
    </source>
</evidence>
<dbReference type="Proteomes" id="UP000233837">
    <property type="component" value="Unassembled WGS sequence"/>
</dbReference>
<name>A0A2I0X3W6_9ASPA</name>
<reference evidence="2 3" key="2">
    <citation type="journal article" date="2017" name="Nature">
        <title>The Apostasia genome and the evolution of orchids.</title>
        <authorList>
            <person name="Zhang G.Q."/>
            <person name="Liu K.W."/>
            <person name="Li Z."/>
            <person name="Lohaus R."/>
            <person name="Hsiao Y.Y."/>
            <person name="Niu S.C."/>
            <person name="Wang J.Y."/>
            <person name="Lin Y.C."/>
            <person name="Xu Q."/>
            <person name="Chen L.J."/>
            <person name="Yoshida K."/>
            <person name="Fujiwara S."/>
            <person name="Wang Z.W."/>
            <person name="Zhang Y.Q."/>
            <person name="Mitsuda N."/>
            <person name="Wang M."/>
            <person name="Liu G.H."/>
            <person name="Pecoraro L."/>
            <person name="Huang H.X."/>
            <person name="Xiao X.J."/>
            <person name="Lin M."/>
            <person name="Wu X.Y."/>
            <person name="Wu W.L."/>
            <person name="Chen Y.Y."/>
            <person name="Chang S.B."/>
            <person name="Sakamoto S."/>
            <person name="Ohme-Takagi M."/>
            <person name="Yagi M."/>
            <person name="Zeng S.J."/>
            <person name="Shen C.Y."/>
            <person name="Yeh C.M."/>
            <person name="Luo Y.B."/>
            <person name="Tsai W.C."/>
            <person name="Van de Peer Y."/>
            <person name="Liu Z.J."/>
        </authorList>
    </citation>
    <scope>NUCLEOTIDE SEQUENCE [LARGE SCALE GENOMIC DNA]</scope>
    <source>
        <tissue evidence="2">The whole plant</tissue>
    </source>
</reference>
<dbReference type="Pfam" id="PF25597">
    <property type="entry name" value="SH3_retrovirus"/>
    <property type="match status" value="1"/>
</dbReference>
<proteinExistence type="predicted"/>
<dbReference type="EMBL" id="KZ502181">
    <property type="protein sequence ID" value="PKU82600.1"/>
    <property type="molecule type" value="Genomic_DNA"/>
</dbReference>
<evidence type="ECO:0000313" key="3">
    <source>
        <dbReference type="Proteomes" id="UP000233837"/>
    </source>
</evidence>
<gene>
    <name evidence="2" type="ORF">MA16_Dca019275</name>
</gene>
<dbReference type="InterPro" id="IPR057670">
    <property type="entry name" value="SH3_retrovirus"/>
</dbReference>
<dbReference type="PANTHER" id="PTHR42648:SF28">
    <property type="entry name" value="TRANSPOSON-ENCODED PROTEIN WITH RIBONUCLEASE H-LIKE AND RETROVIRUS ZINC FINGER-LIKE DOMAINS"/>
    <property type="match status" value="1"/>
</dbReference>
<protein>
    <submittedName>
        <fullName evidence="2">Retrovirus-related Pol polyprotein from transposon TNT 1-94</fullName>
    </submittedName>
</protein>
<sequence>MISSLKLPKFLWTEALRTTMYILNRVPTKAIPKTPFLELWKGLKPSLRHVRVWGCPCVVRIFNPQEKKLDPRTISEHFIGYVEKSKGYRFYYPSNCTRIVE</sequence>